<dbReference type="Pfam" id="PF02151">
    <property type="entry name" value="UVR"/>
    <property type="match status" value="1"/>
</dbReference>
<dbReference type="GO" id="GO:0046870">
    <property type="term" value="F:cadmium ion binding"/>
    <property type="evidence" value="ECO:0007669"/>
    <property type="project" value="TreeGrafter"/>
</dbReference>
<dbReference type="EMBL" id="CP060096">
    <property type="protein sequence ID" value="QSZ27188.1"/>
    <property type="molecule type" value="Genomic_DNA"/>
</dbReference>
<dbReference type="PIRSF" id="PIRSF015034">
    <property type="entry name" value="YacH"/>
    <property type="match status" value="1"/>
</dbReference>
<name>A0A975GAA6_9THEO</name>
<dbReference type="KEGG" id="aaut:ACETAC_10145"/>
<dbReference type="AlphaFoldDB" id="A0A975GAA6"/>
<dbReference type="RefSeq" id="WP_284679878.1">
    <property type="nucleotide sequence ID" value="NZ_CP060096.1"/>
</dbReference>
<gene>
    <name evidence="3" type="ORF">ACETAC_10145</name>
</gene>
<dbReference type="SUPFAM" id="SSF46600">
    <property type="entry name" value="C-terminal UvrC-binding domain of UvrB"/>
    <property type="match status" value="1"/>
</dbReference>
<reference evidence="3" key="1">
    <citation type="submission" date="2020-08" db="EMBL/GenBank/DDBJ databases">
        <title>Genomic insights into the carbon and energy metabolism of the first obligate autotrophic acetogenic bacterium Aceticella autotrophica gen. nov., sp. nov.</title>
        <authorList>
            <person name="Toshchakov S.V."/>
            <person name="Elcheninov A.G."/>
            <person name="Kublanov I.V."/>
            <person name="Frolov E.N."/>
            <person name="Lebedinsky A.V."/>
        </authorList>
    </citation>
    <scope>NUCLEOTIDE SEQUENCE</scope>
    <source>
        <strain evidence="3">3443-3Ac</strain>
    </source>
</reference>
<accession>A0A975GAA6</accession>
<evidence type="ECO:0000256" key="1">
    <source>
        <dbReference type="SAM" id="Coils"/>
    </source>
</evidence>
<dbReference type="Proteomes" id="UP000671913">
    <property type="component" value="Chromosome"/>
</dbReference>
<feature type="coiled-coil region" evidence="1">
    <location>
        <begin position="133"/>
        <end position="172"/>
    </location>
</feature>
<evidence type="ECO:0000259" key="2">
    <source>
        <dbReference type="PROSITE" id="PS50151"/>
    </source>
</evidence>
<protein>
    <submittedName>
        <fullName evidence="3">UvrB/UvrC motif-containing protein</fullName>
    </submittedName>
</protein>
<evidence type="ECO:0000313" key="3">
    <source>
        <dbReference type="EMBL" id="QSZ27188.1"/>
    </source>
</evidence>
<dbReference type="InterPro" id="IPR001943">
    <property type="entry name" value="UVR_dom"/>
</dbReference>
<dbReference type="Gene3D" id="4.10.860.10">
    <property type="entry name" value="UVR domain"/>
    <property type="match status" value="1"/>
</dbReference>
<dbReference type="PANTHER" id="PTHR38430:SF1">
    <property type="entry name" value="PROTEIN-ARGININE KINASE ACTIVATOR PROTEIN"/>
    <property type="match status" value="1"/>
</dbReference>
<sequence length="175" mass="19884">MLCDKCKERPATVHYTQIINGVKTEMNLCEQCAAEEGLINNETFASVANFTPFSVQNLLAGLMNFLPEVGNTFVGQQLKCDNCGLTYDMFRQTGRLGCSHCYDALQDELNPLMRRIHGSIEHRGKIPRKTGGIIRARREIDELKEKLEKAVKEEAYEEAAVLRDKIRELEKEFGK</sequence>
<dbReference type="PANTHER" id="PTHR38430">
    <property type="entry name" value="PROTEIN-ARGININE KINASE ACTIVATOR PROTEIN"/>
    <property type="match status" value="1"/>
</dbReference>
<dbReference type="InterPro" id="IPR025542">
    <property type="entry name" value="YacH"/>
</dbReference>
<proteinExistence type="predicted"/>
<dbReference type="GO" id="GO:1990169">
    <property type="term" value="P:stress response to copper ion"/>
    <property type="evidence" value="ECO:0007669"/>
    <property type="project" value="TreeGrafter"/>
</dbReference>
<organism evidence="3 4">
    <name type="scientific">Aceticella autotrophica</name>
    <dbReference type="NCBI Taxonomy" id="2755338"/>
    <lineage>
        <taxon>Bacteria</taxon>
        <taxon>Bacillati</taxon>
        <taxon>Bacillota</taxon>
        <taxon>Clostridia</taxon>
        <taxon>Thermoanaerobacterales</taxon>
        <taxon>Thermoanaerobacteraceae</taxon>
        <taxon>Aceticella</taxon>
    </lineage>
</organism>
<feature type="domain" description="UVR" evidence="2">
    <location>
        <begin position="137"/>
        <end position="172"/>
    </location>
</feature>
<dbReference type="PROSITE" id="PS50151">
    <property type="entry name" value="UVR"/>
    <property type="match status" value="1"/>
</dbReference>
<dbReference type="GO" id="GO:0050897">
    <property type="term" value="F:cobalt ion binding"/>
    <property type="evidence" value="ECO:0007669"/>
    <property type="project" value="TreeGrafter"/>
</dbReference>
<dbReference type="GO" id="GO:1990170">
    <property type="term" value="P:stress response to cadmium ion"/>
    <property type="evidence" value="ECO:0007669"/>
    <property type="project" value="TreeGrafter"/>
</dbReference>
<dbReference type="GO" id="GO:0008270">
    <property type="term" value="F:zinc ion binding"/>
    <property type="evidence" value="ECO:0007669"/>
    <property type="project" value="TreeGrafter"/>
</dbReference>
<dbReference type="InterPro" id="IPR036876">
    <property type="entry name" value="UVR_dom_sf"/>
</dbReference>
<keyword evidence="4" id="KW-1185">Reference proteome</keyword>
<evidence type="ECO:0000313" key="4">
    <source>
        <dbReference type="Proteomes" id="UP000671913"/>
    </source>
</evidence>
<dbReference type="GO" id="GO:0005507">
    <property type="term" value="F:copper ion binding"/>
    <property type="evidence" value="ECO:0007669"/>
    <property type="project" value="TreeGrafter"/>
</dbReference>
<keyword evidence="1" id="KW-0175">Coiled coil</keyword>